<dbReference type="GO" id="GO:0019752">
    <property type="term" value="P:carboxylic acid metabolic process"/>
    <property type="evidence" value="ECO:0007669"/>
    <property type="project" value="UniProtKB-ARBA"/>
</dbReference>
<evidence type="ECO:0000313" key="5">
    <source>
        <dbReference type="Proteomes" id="UP001146067"/>
    </source>
</evidence>
<protein>
    <submittedName>
        <fullName evidence="4">Fumarylacetoacetate hydrolase family protein</fullName>
    </submittedName>
</protein>
<dbReference type="GO" id="GO:0016787">
    <property type="term" value="F:hydrolase activity"/>
    <property type="evidence" value="ECO:0007669"/>
    <property type="project" value="UniProtKB-KW"/>
</dbReference>
<dbReference type="InterPro" id="IPR051121">
    <property type="entry name" value="FAH"/>
</dbReference>
<keyword evidence="2" id="KW-0479">Metal-binding</keyword>
<sequence>MKYLRIGRPGFETPVAFSDGKYYDLSGPVGDIDGAFFSEHSLGRGGIGTLEGFPEIDIAGERIAPPIAKPSAIVCIGMNYAAHCAESGAEPPAEPVVFYKHPNTIVGPNDDVEIPRGSTRTDWEVELGVVFKKRASYLESEEEALECIAGFVVANDLSEREFQIERSGGQFSKGKACPTFTPLGPYLVTPDEITDVQALRMWSKVNGEIRQDSNSKDMIFSVARIIHHMSQFMAFDAGDLLLTGTPEGVALSGRFPYLKAGDVVSVGIEGLGSTENPTVQA</sequence>
<evidence type="ECO:0000256" key="1">
    <source>
        <dbReference type="ARBA" id="ARBA00010211"/>
    </source>
</evidence>
<dbReference type="SUPFAM" id="SSF56529">
    <property type="entry name" value="FAH"/>
    <property type="match status" value="1"/>
</dbReference>
<dbReference type="PANTHER" id="PTHR42796:SF4">
    <property type="entry name" value="FUMARYLACETOACETATE HYDROLASE DOMAIN-CONTAINING PROTEIN 2A"/>
    <property type="match status" value="1"/>
</dbReference>
<dbReference type="FunFam" id="3.90.850.10:FF:000002">
    <property type="entry name" value="2-hydroxyhepta-2,4-diene-1,7-dioate isomerase"/>
    <property type="match status" value="1"/>
</dbReference>
<dbReference type="Gene3D" id="3.90.850.10">
    <property type="entry name" value="Fumarylacetoacetase-like, C-terminal domain"/>
    <property type="match status" value="1"/>
</dbReference>
<comment type="caution">
    <text evidence="4">The sequence shown here is derived from an EMBL/GenBank/DDBJ whole genome shotgun (WGS) entry which is preliminary data.</text>
</comment>
<dbReference type="PANTHER" id="PTHR42796">
    <property type="entry name" value="FUMARYLACETOACETATE HYDROLASE DOMAIN-CONTAINING PROTEIN 2A-RELATED"/>
    <property type="match status" value="1"/>
</dbReference>
<dbReference type="Pfam" id="PF01557">
    <property type="entry name" value="FAA_hydrolase"/>
    <property type="match status" value="1"/>
</dbReference>
<name>A0A9X3SUE8_9ACTN</name>
<evidence type="ECO:0000259" key="3">
    <source>
        <dbReference type="Pfam" id="PF01557"/>
    </source>
</evidence>
<comment type="similarity">
    <text evidence="1">Belongs to the FAH family.</text>
</comment>
<dbReference type="EMBL" id="JAPZVP010000013">
    <property type="protein sequence ID" value="MDA1361288.1"/>
    <property type="molecule type" value="Genomic_DNA"/>
</dbReference>
<reference evidence="4" key="1">
    <citation type="submission" date="2022-12" db="EMBL/GenBank/DDBJ databases">
        <title>Gycomyces niveus sp.nov.,a novel actinomycete isolated from soil in Shouguan.</title>
        <authorList>
            <person name="Yang X."/>
        </authorList>
    </citation>
    <scope>NUCLEOTIDE SEQUENCE</scope>
    <source>
        <strain evidence="4">NEAU-A15</strain>
    </source>
</reference>
<dbReference type="Proteomes" id="UP001146067">
    <property type="component" value="Unassembled WGS sequence"/>
</dbReference>
<dbReference type="InterPro" id="IPR011234">
    <property type="entry name" value="Fumarylacetoacetase-like_C"/>
</dbReference>
<keyword evidence="5" id="KW-1185">Reference proteome</keyword>
<dbReference type="InterPro" id="IPR036663">
    <property type="entry name" value="Fumarylacetoacetase_C_sf"/>
</dbReference>
<evidence type="ECO:0000256" key="2">
    <source>
        <dbReference type="ARBA" id="ARBA00022723"/>
    </source>
</evidence>
<proteinExistence type="inferred from homology"/>
<feature type="domain" description="Fumarylacetoacetase-like C-terminal" evidence="3">
    <location>
        <begin position="73"/>
        <end position="277"/>
    </location>
</feature>
<dbReference type="AlphaFoldDB" id="A0A9X3SUE8"/>
<dbReference type="RefSeq" id="WP_270111275.1">
    <property type="nucleotide sequence ID" value="NZ_JAPZVP010000013.1"/>
</dbReference>
<keyword evidence="4" id="KW-0378">Hydrolase</keyword>
<organism evidence="4 5">
    <name type="scientific">Glycomyces luteolus</name>
    <dbReference type="NCBI Taxonomy" id="2670330"/>
    <lineage>
        <taxon>Bacteria</taxon>
        <taxon>Bacillati</taxon>
        <taxon>Actinomycetota</taxon>
        <taxon>Actinomycetes</taxon>
        <taxon>Glycomycetales</taxon>
        <taxon>Glycomycetaceae</taxon>
        <taxon>Glycomyces</taxon>
    </lineage>
</organism>
<dbReference type="GO" id="GO:0016853">
    <property type="term" value="F:isomerase activity"/>
    <property type="evidence" value="ECO:0007669"/>
    <property type="project" value="UniProtKB-ARBA"/>
</dbReference>
<accession>A0A9X3SUE8</accession>
<evidence type="ECO:0000313" key="4">
    <source>
        <dbReference type="EMBL" id="MDA1361288.1"/>
    </source>
</evidence>
<dbReference type="GO" id="GO:0046872">
    <property type="term" value="F:metal ion binding"/>
    <property type="evidence" value="ECO:0007669"/>
    <property type="project" value="UniProtKB-KW"/>
</dbReference>
<gene>
    <name evidence="4" type="ORF">O1R50_16785</name>
</gene>